<keyword evidence="1" id="KW-0732">Signal</keyword>
<dbReference type="PANTHER" id="PTHR21719:SF1">
    <property type="entry name" value="FI06402P-RELATED"/>
    <property type="match status" value="1"/>
</dbReference>
<accession>A0A9N9TC54</accession>
<keyword evidence="3" id="KW-1185">Reference proteome</keyword>
<dbReference type="Proteomes" id="UP001153709">
    <property type="component" value="Chromosome 9"/>
</dbReference>
<protein>
    <recommendedName>
        <fullName evidence="4">Platelet-derived growth factor (PDGF) family profile domain-containing protein</fullName>
    </recommendedName>
</protein>
<evidence type="ECO:0008006" key="4">
    <source>
        <dbReference type="Google" id="ProtNLM"/>
    </source>
</evidence>
<dbReference type="AlphaFoldDB" id="A0A9N9TC54"/>
<dbReference type="EMBL" id="OU898284">
    <property type="protein sequence ID" value="CAG9840412.1"/>
    <property type="molecule type" value="Genomic_DNA"/>
</dbReference>
<sequence>MSLGCKVIVVAFVVLFFCDGKEFKELNEQYEDHLDNISKVPCMVPQPRALYLEEILSKDEWKKYEKLIPKIRPLHTILYRCEGSGGCSKYGERCTVNETEPVKLVFNLGPSGYLKIFEVQNHKSCKCDDSNNDSRIK</sequence>
<dbReference type="OrthoDB" id="6677701at2759"/>
<name>A0A9N9TC54_DIABA</name>
<dbReference type="InterPro" id="IPR029034">
    <property type="entry name" value="Cystine-knot_cytokine"/>
</dbReference>
<dbReference type="SUPFAM" id="SSF57501">
    <property type="entry name" value="Cystine-knot cytokines"/>
    <property type="match status" value="1"/>
</dbReference>
<dbReference type="PANTHER" id="PTHR21719">
    <property type="entry name" value="FI06402P-RELATED"/>
    <property type="match status" value="1"/>
</dbReference>
<proteinExistence type="predicted"/>
<evidence type="ECO:0000313" key="2">
    <source>
        <dbReference type="EMBL" id="CAG9840412.1"/>
    </source>
</evidence>
<organism evidence="2 3">
    <name type="scientific">Diabrotica balteata</name>
    <name type="common">Banded cucumber beetle</name>
    <dbReference type="NCBI Taxonomy" id="107213"/>
    <lineage>
        <taxon>Eukaryota</taxon>
        <taxon>Metazoa</taxon>
        <taxon>Ecdysozoa</taxon>
        <taxon>Arthropoda</taxon>
        <taxon>Hexapoda</taxon>
        <taxon>Insecta</taxon>
        <taxon>Pterygota</taxon>
        <taxon>Neoptera</taxon>
        <taxon>Endopterygota</taxon>
        <taxon>Coleoptera</taxon>
        <taxon>Polyphaga</taxon>
        <taxon>Cucujiformia</taxon>
        <taxon>Chrysomeloidea</taxon>
        <taxon>Chrysomelidae</taxon>
        <taxon>Galerucinae</taxon>
        <taxon>Diabroticina</taxon>
        <taxon>Diabroticites</taxon>
        <taxon>Diabrotica</taxon>
    </lineage>
</organism>
<gene>
    <name evidence="2" type="ORF">DIABBA_LOCUS13055</name>
</gene>
<dbReference type="GO" id="GO:0035099">
    <property type="term" value="P:hemocyte migration"/>
    <property type="evidence" value="ECO:0007669"/>
    <property type="project" value="TreeGrafter"/>
</dbReference>
<evidence type="ECO:0000313" key="3">
    <source>
        <dbReference type="Proteomes" id="UP001153709"/>
    </source>
</evidence>
<reference evidence="2" key="1">
    <citation type="submission" date="2022-01" db="EMBL/GenBank/DDBJ databases">
        <authorList>
            <person name="King R."/>
        </authorList>
    </citation>
    <scope>NUCLEOTIDE SEQUENCE</scope>
</reference>
<evidence type="ECO:0000256" key="1">
    <source>
        <dbReference type="SAM" id="SignalP"/>
    </source>
</evidence>
<feature type="signal peptide" evidence="1">
    <location>
        <begin position="1"/>
        <end position="20"/>
    </location>
</feature>
<feature type="chain" id="PRO_5040114186" description="Platelet-derived growth factor (PDGF) family profile domain-containing protein" evidence="1">
    <location>
        <begin position="21"/>
        <end position="137"/>
    </location>
</feature>
<dbReference type="Gene3D" id="2.10.90.10">
    <property type="entry name" value="Cystine-knot cytokines"/>
    <property type="match status" value="1"/>
</dbReference>